<dbReference type="InterPro" id="IPR009061">
    <property type="entry name" value="DNA-bd_dom_put_sf"/>
</dbReference>
<dbReference type="SMART" id="SM00332">
    <property type="entry name" value="PP2Cc"/>
    <property type="match status" value="1"/>
</dbReference>
<dbReference type="Gene3D" id="1.10.1660.10">
    <property type="match status" value="1"/>
</dbReference>
<evidence type="ECO:0008006" key="6">
    <source>
        <dbReference type="Google" id="ProtNLM"/>
    </source>
</evidence>
<keyword evidence="1" id="KW-0238">DNA-binding</keyword>
<dbReference type="EMBL" id="BMSJ01000007">
    <property type="protein sequence ID" value="GGR31997.1"/>
    <property type="molecule type" value="Genomic_DNA"/>
</dbReference>
<organism evidence="4 5">
    <name type="scientific">Streptomyces cinereoruber</name>
    <dbReference type="NCBI Taxonomy" id="67260"/>
    <lineage>
        <taxon>Bacteria</taxon>
        <taxon>Bacillati</taxon>
        <taxon>Actinomycetota</taxon>
        <taxon>Actinomycetes</taxon>
        <taxon>Kitasatosporales</taxon>
        <taxon>Streptomycetaceae</taxon>
        <taxon>Streptomyces</taxon>
    </lineage>
</organism>
<feature type="domain" description="HTH merR-type" evidence="2">
    <location>
        <begin position="25"/>
        <end position="95"/>
    </location>
</feature>
<evidence type="ECO:0000313" key="4">
    <source>
        <dbReference type="EMBL" id="GGR31997.1"/>
    </source>
</evidence>
<dbReference type="Pfam" id="PF13672">
    <property type="entry name" value="PP2C_2"/>
    <property type="match status" value="1"/>
</dbReference>
<dbReference type="PROSITE" id="PS00552">
    <property type="entry name" value="HTH_MERR_1"/>
    <property type="match status" value="1"/>
</dbReference>
<dbReference type="SMART" id="SM00331">
    <property type="entry name" value="PP2C_SIG"/>
    <property type="match status" value="1"/>
</dbReference>
<protein>
    <recommendedName>
        <fullName evidence="6">MerR family transcriptional regulator</fullName>
    </recommendedName>
</protein>
<comment type="caution">
    <text evidence="4">The sequence shown here is derived from an EMBL/GenBank/DDBJ whole genome shotgun (WGS) entry which is preliminary data.</text>
</comment>
<dbReference type="Pfam" id="PF13411">
    <property type="entry name" value="MerR_1"/>
    <property type="match status" value="1"/>
</dbReference>
<feature type="domain" description="PPM-type phosphatase" evidence="3">
    <location>
        <begin position="153"/>
        <end position="381"/>
    </location>
</feature>
<dbReference type="SUPFAM" id="SSF81606">
    <property type="entry name" value="PP2C-like"/>
    <property type="match status" value="1"/>
</dbReference>
<reference evidence="4 5" key="1">
    <citation type="journal article" date="2014" name="Int. J. Syst. Evol. Microbiol.">
        <title>Complete genome sequence of Corynebacterium casei LMG S-19264T (=DSM 44701T), isolated from a smear-ripened cheese.</title>
        <authorList>
            <consortium name="US DOE Joint Genome Institute (JGI-PGF)"/>
            <person name="Walter F."/>
            <person name="Albersmeier A."/>
            <person name="Kalinowski J."/>
            <person name="Ruckert C."/>
        </authorList>
    </citation>
    <scope>NUCLEOTIDE SEQUENCE [LARGE SCALE GENOMIC DNA]</scope>
    <source>
        <strain evidence="4 5">JCM 4205</strain>
    </source>
</reference>
<dbReference type="SUPFAM" id="SSF46955">
    <property type="entry name" value="Putative DNA-binding domain"/>
    <property type="match status" value="1"/>
</dbReference>
<dbReference type="PANTHER" id="PTHR30204">
    <property type="entry name" value="REDOX-CYCLING DRUG-SENSING TRANSCRIPTIONAL ACTIVATOR SOXR"/>
    <property type="match status" value="1"/>
</dbReference>
<evidence type="ECO:0000256" key="1">
    <source>
        <dbReference type="ARBA" id="ARBA00023125"/>
    </source>
</evidence>
<evidence type="ECO:0000313" key="5">
    <source>
        <dbReference type="Proteomes" id="UP000642014"/>
    </source>
</evidence>
<dbReference type="InterPro" id="IPR001932">
    <property type="entry name" value="PPM-type_phosphatase-like_dom"/>
</dbReference>
<dbReference type="Proteomes" id="UP000642014">
    <property type="component" value="Unassembled WGS sequence"/>
</dbReference>
<sequence length="402" mass="41073">MERHGRDGAGKRYGAAGAAAVPEPLMTIGEFARASRLSAKALRRYDELGLLPPARVDAYTGYRYYAGAQVERARLVAWLRRIGMPLAGVRDVCALHGTDPGAAARAVRAHWARVEAETAERRGLAASLLDRLGGNTGMDNDMTTAVVRPHALLAAALSECGRVRETNQDRAHAGPRLLAVADGYGAAGDLAAGAALAALSAVEGLPAPGGRAGDLLNALEDAVHRADAGVGAAAPGSGTTLTAGVWTGSRLALAHVGDGRAYLLRDGDLVRLTRDHTAVQARVDAGELDPAEAAAHPDRALLLRALDGAEGGSVPDLSLHEGRPGDRWLLCTDGLSAVVPDAELRTALAAGAGPEDTARALLALADGRGGPDNASCVVADVLPADSARTDWGLSGGSGSGRP</sequence>
<dbReference type="GO" id="GO:0003677">
    <property type="term" value="F:DNA binding"/>
    <property type="evidence" value="ECO:0007669"/>
    <property type="project" value="UniProtKB-KW"/>
</dbReference>
<dbReference type="InterPro" id="IPR047057">
    <property type="entry name" value="MerR_fam"/>
</dbReference>
<dbReference type="CDD" id="cd01107">
    <property type="entry name" value="HTH_BmrR"/>
    <property type="match status" value="1"/>
</dbReference>
<dbReference type="GO" id="GO:0003700">
    <property type="term" value="F:DNA-binding transcription factor activity"/>
    <property type="evidence" value="ECO:0007669"/>
    <property type="project" value="InterPro"/>
</dbReference>
<dbReference type="PROSITE" id="PS50937">
    <property type="entry name" value="HTH_MERR_2"/>
    <property type="match status" value="1"/>
</dbReference>
<dbReference type="PANTHER" id="PTHR30204:SF97">
    <property type="entry name" value="MERR FAMILY REGULATORY PROTEIN"/>
    <property type="match status" value="1"/>
</dbReference>
<proteinExistence type="predicted"/>
<name>A0AAV4KMD3_9ACTN</name>
<dbReference type="InterPro" id="IPR036457">
    <property type="entry name" value="PPM-type-like_dom_sf"/>
</dbReference>
<dbReference type="Gene3D" id="3.60.40.10">
    <property type="entry name" value="PPM-type phosphatase domain"/>
    <property type="match status" value="1"/>
</dbReference>
<dbReference type="AlphaFoldDB" id="A0AAV4KMD3"/>
<dbReference type="SMART" id="SM00422">
    <property type="entry name" value="HTH_MERR"/>
    <property type="match status" value="1"/>
</dbReference>
<dbReference type="CDD" id="cd00143">
    <property type="entry name" value="PP2Cc"/>
    <property type="match status" value="1"/>
</dbReference>
<evidence type="ECO:0000259" key="2">
    <source>
        <dbReference type="PROSITE" id="PS50937"/>
    </source>
</evidence>
<dbReference type="InterPro" id="IPR000551">
    <property type="entry name" value="MerR-type_HTH_dom"/>
</dbReference>
<dbReference type="PROSITE" id="PS51746">
    <property type="entry name" value="PPM_2"/>
    <property type="match status" value="1"/>
</dbReference>
<gene>
    <name evidence="4" type="ORF">GCM10010497_38090</name>
</gene>
<accession>A0AAV4KMD3</accession>
<evidence type="ECO:0000259" key="3">
    <source>
        <dbReference type="PROSITE" id="PS51746"/>
    </source>
</evidence>